<protein>
    <submittedName>
        <fullName evidence="3">SrtB family sortase</fullName>
    </submittedName>
</protein>
<dbReference type="InterPro" id="IPR009835">
    <property type="entry name" value="SrtB"/>
</dbReference>
<dbReference type="NCBIfam" id="TIGR03064">
    <property type="entry name" value="sortase_srtB"/>
    <property type="match status" value="1"/>
</dbReference>
<dbReference type="Proteomes" id="UP000183504">
    <property type="component" value="Unassembled WGS sequence"/>
</dbReference>
<name>A0A0B7GRS2_STRSA</name>
<feature type="transmembrane region" description="Helical" evidence="2">
    <location>
        <begin position="15"/>
        <end position="36"/>
    </location>
</feature>
<dbReference type="RefSeq" id="WP_072074821.1">
    <property type="nucleotide sequence ID" value="NZ_CDMW01000001.1"/>
</dbReference>
<dbReference type="Gene3D" id="2.40.260.10">
    <property type="entry name" value="Sortase"/>
    <property type="match status" value="1"/>
</dbReference>
<gene>
    <name evidence="3" type="primary">srtB</name>
    <name evidence="3" type="ORF">SSV_2196</name>
</gene>
<feature type="compositionally biased region" description="Polar residues" evidence="1">
    <location>
        <begin position="54"/>
        <end position="64"/>
    </location>
</feature>
<evidence type="ECO:0000313" key="3">
    <source>
        <dbReference type="EMBL" id="CEL91465.1"/>
    </source>
</evidence>
<feature type="region of interest" description="Disordered" evidence="1">
    <location>
        <begin position="40"/>
        <end position="65"/>
    </location>
</feature>
<dbReference type="InterPro" id="IPR023365">
    <property type="entry name" value="Sortase_dom-sf"/>
</dbReference>
<keyword evidence="2" id="KW-1133">Transmembrane helix</keyword>
<dbReference type="EMBL" id="CDMW01000001">
    <property type="protein sequence ID" value="CEL91465.1"/>
    <property type="molecule type" value="Genomic_DNA"/>
</dbReference>
<proteinExistence type="predicted"/>
<organism evidence="3 4">
    <name type="scientific">Streptococcus sanguinis</name>
    <dbReference type="NCBI Taxonomy" id="1305"/>
    <lineage>
        <taxon>Bacteria</taxon>
        <taxon>Bacillati</taxon>
        <taxon>Bacillota</taxon>
        <taxon>Bacilli</taxon>
        <taxon>Lactobacillales</taxon>
        <taxon>Streptococcaceae</taxon>
        <taxon>Streptococcus</taxon>
    </lineage>
</organism>
<evidence type="ECO:0000256" key="2">
    <source>
        <dbReference type="SAM" id="Phobius"/>
    </source>
</evidence>
<keyword evidence="2" id="KW-0472">Membrane</keyword>
<accession>A0A0B7GRS2</accession>
<sequence length="281" mass="32528">MQEKDRSQASNKKQLLVVGICLLLIVLVIFSVFYAFRSSGTGSKPRVSPPSRIETLSSSTADSSQTEKDYLAERFAKLKAVNSETIGYVYAPGTQLDEPVVQTKDNETYLLKTFEGNHEPYMGAVFMDKDNHKDFSDRLTWLFAHARGSKAGDHRMFNDVNYYDRQDYFDKHRYVVIETPERKYYYQAMGLVIVPEETAFYRTEFKDDEDFTTQLKNIYEAARTKDPKIQIKASDRYLVLSTCREEDDTIRSNLYLRQIPDSELGDFLAKHGKELTYTPTR</sequence>
<dbReference type="NCBIfam" id="NF040525">
    <property type="entry name" value="SrtB_LPKTxSAVK"/>
    <property type="match status" value="1"/>
</dbReference>
<reference evidence="3 4" key="1">
    <citation type="submission" date="2015-01" db="EMBL/GenBank/DDBJ databases">
        <authorList>
            <person name="Pelicic Vladimir"/>
        </authorList>
    </citation>
    <scope>NUCLEOTIDE SEQUENCE [LARGE SCALE GENOMIC DNA]</scope>
    <source>
        <strain evidence="3 4">2908</strain>
    </source>
</reference>
<dbReference type="SUPFAM" id="SSF63817">
    <property type="entry name" value="Sortase"/>
    <property type="match status" value="1"/>
</dbReference>
<evidence type="ECO:0000313" key="4">
    <source>
        <dbReference type="Proteomes" id="UP000183504"/>
    </source>
</evidence>
<evidence type="ECO:0000256" key="1">
    <source>
        <dbReference type="SAM" id="MobiDB-lite"/>
    </source>
</evidence>
<dbReference type="CDD" id="cd05826">
    <property type="entry name" value="Sortase_B"/>
    <property type="match status" value="1"/>
</dbReference>
<keyword evidence="2" id="KW-0812">Transmembrane</keyword>
<dbReference type="AlphaFoldDB" id="A0A0B7GRS2"/>